<dbReference type="EMBL" id="JACWMX010000005">
    <property type="protein sequence ID" value="MBD1394286.1"/>
    <property type="molecule type" value="Genomic_DNA"/>
</dbReference>
<protein>
    <submittedName>
        <fullName evidence="1">Uncharacterized protein</fullName>
    </submittedName>
</protein>
<proteinExistence type="predicted"/>
<dbReference type="AlphaFoldDB" id="A0A926S727"/>
<comment type="caution">
    <text evidence="1">The sequence shown here is derived from an EMBL/GenBank/DDBJ whole genome shotgun (WGS) entry which is preliminary data.</text>
</comment>
<sequence length="69" mass="7654">MPIKIEVNGIHTELRPKSTLLTTINAMINDANRNLAQGQTKNKAKRRAEESTISFFGSIKHYLEGGAEV</sequence>
<organism evidence="1 2">
    <name type="scientific">Mucilaginibacter glaciei</name>
    <dbReference type="NCBI Taxonomy" id="2772109"/>
    <lineage>
        <taxon>Bacteria</taxon>
        <taxon>Pseudomonadati</taxon>
        <taxon>Bacteroidota</taxon>
        <taxon>Sphingobacteriia</taxon>
        <taxon>Sphingobacteriales</taxon>
        <taxon>Sphingobacteriaceae</taxon>
        <taxon>Mucilaginibacter</taxon>
    </lineage>
</organism>
<accession>A0A926S727</accession>
<keyword evidence="2" id="KW-1185">Reference proteome</keyword>
<reference evidence="1" key="1">
    <citation type="submission" date="2020-09" db="EMBL/GenBank/DDBJ databases">
        <title>Novel species of Mucilaginibacter isolated from a glacier on the Tibetan Plateau.</title>
        <authorList>
            <person name="Liu Q."/>
            <person name="Xin Y.-H."/>
        </authorList>
    </citation>
    <scope>NUCLEOTIDE SEQUENCE</scope>
    <source>
        <strain evidence="1">ZB1P21</strain>
    </source>
</reference>
<dbReference type="Proteomes" id="UP000619078">
    <property type="component" value="Unassembled WGS sequence"/>
</dbReference>
<evidence type="ECO:0000313" key="2">
    <source>
        <dbReference type="Proteomes" id="UP000619078"/>
    </source>
</evidence>
<dbReference type="RefSeq" id="WP_191164022.1">
    <property type="nucleotide sequence ID" value="NZ_JACWMX010000005.1"/>
</dbReference>
<name>A0A926S727_9SPHI</name>
<evidence type="ECO:0000313" key="1">
    <source>
        <dbReference type="EMBL" id="MBD1394286.1"/>
    </source>
</evidence>
<gene>
    <name evidence="1" type="ORF">IDJ76_14345</name>
</gene>